<evidence type="ECO:0000313" key="1">
    <source>
        <dbReference type="EMBL" id="KAJ8666137.1"/>
    </source>
</evidence>
<comment type="caution">
    <text evidence="1">The sequence shown here is derived from an EMBL/GenBank/DDBJ whole genome shotgun (WGS) entry which is preliminary data.</text>
</comment>
<organism evidence="1 2">
    <name type="scientific">Eretmocerus hayati</name>
    <dbReference type="NCBI Taxonomy" id="131215"/>
    <lineage>
        <taxon>Eukaryota</taxon>
        <taxon>Metazoa</taxon>
        <taxon>Ecdysozoa</taxon>
        <taxon>Arthropoda</taxon>
        <taxon>Hexapoda</taxon>
        <taxon>Insecta</taxon>
        <taxon>Pterygota</taxon>
        <taxon>Neoptera</taxon>
        <taxon>Endopterygota</taxon>
        <taxon>Hymenoptera</taxon>
        <taxon>Apocrita</taxon>
        <taxon>Proctotrupomorpha</taxon>
        <taxon>Chalcidoidea</taxon>
        <taxon>Aphelinidae</taxon>
        <taxon>Aphelininae</taxon>
        <taxon>Eretmocerus</taxon>
    </lineage>
</organism>
<reference evidence="1" key="1">
    <citation type="submission" date="2023-04" db="EMBL/GenBank/DDBJ databases">
        <title>A chromosome-level genome assembly of the parasitoid wasp Eretmocerus hayati.</title>
        <authorList>
            <person name="Zhong Y."/>
            <person name="Liu S."/>
            <person name="Liu Y."/>
        </authorList>
    </citation>
    <scope>NUCLEOTIDE SEQUENCE</scope>
    <source>
        <strain evidence="1">ZJU_SS_LIU_2023</strain>
    </source>
</reference>
<gene>
    <name evidence="1" type="ORF">QAD02_007799</name>
</gene>
<evidence type="ECO:0000313" key="2">
    <source>
        <dbReference type="Proteomes" id="UP001239111"/>
    </source>
</evidence>
<dbReference type="Proteomes" id="UP001239111">
    <property type="component" value="Chromosome 4"/>
</dbReference>
<dbReference type="EMBL" id="CM056744">
    <property type="protein sequence ID" value="KAJ8666137.1"/>
    <property type="molecule type" value="Genomic_DNA"/>
</dbReference>
<protein>
    <submittedName>
        <fullName evidence="1">Uncharacterized protein</fullName>
    </submittedName>
</protein>
<accession>A0ACC2N4P5</accession>
<proteinExistence type="predicted"/>
<keyword evidence="2" id="KW-1185">Reference proteome</keyword>
<name>A0ACC2N4P5_9HYME</name>
<sequence length="284" mass="31000">MDHNHEELESVGYQHGIEDFMLNPAAVRMEFRDGILTIQINFAVAGIGLPVESVGLQHGRASSSSSTAPVPGIGAPSSDDPPTARPSKSDPTSEDTSEVHSPQLRGDYLSPPEPASDLEVDDETGELVVDNPFFVDGASSTGEEPLDGSLATERALVPEDIPESARTLNRSKRRQRSAMPSPRIDRPSTSRRRGIRRPSRIANDPLLQEIQSRIEDELSSALPGSQDAEARLARLHQLAEYRRYDLQHGGRRRPDGARNRCYLCWAVVGSVTPSTSGLICRTCE</sequence>